<feature type="region of interest" description="Disordered" evidence="1">
    <location>
        <begin position="1"/>
        <end position="95"/>
    </location>
</feature>
<feature type="compositionally biased region" description="Basic and acidic residues" evidence="1">
    <location>
        <begin position="1388"/>
        <end position="1397"/>
    </location>
</feature>
<feature type="compositionally biased region" description="Polar residues" evidence="1">
    <location>
        <begin position="651"/>
        <end position="671"/>
    </location>
</feature>
<dbReference type="EMBL" id="JAHLQT010021820">
    <property type="protein sequence ID" value="KAG7167272.1"/>
    <property type="molecule type" value="Genomic_DNA"/>
</dbReference>
<feature type="region of interest" description="Disordered" evidence="1">
    <location>
        <begin position="214"/>
        <end position="284"/>
    </location>
</feature>
<feature type="compositionally biased region" description="Polar residues" evidence="1">
    <location>
        <begin position="471"/>
        <end position="484"/>
    </location>
</feature>
<feature type="compositionally biased region" description="Polar residues" evidence="1">
    <location>
        <begin position="411"/>
        <end position="420"/>
    </location>
</feature>
<feature type="compositionally biased region" description="Polar residues" evidence="1">
    <location>
        <begin position="246"/>
        <end position="261"/>
    </location>
</feature>
<feature type="compositionally biased region" description="Polar residues" evidence="1">
    <location>
        <begin position="1131"/>
        <end position="1141"/>
    </location>
</feature>
<keyword evidence="3" id="KW-1185">Reference proteome</keyword>
<gene>
    <name evidence="2" type="ORF">Hamer_G017182</name>
</gene>
<feature type="compositionally biased region" description="Basic and acidic residues" evidence="1">
    <location>
        <begin position="1143"/>
        <end position="1161"/>
    </location>
</feature>
<feature type="compositionally biased region" description="Basic residues" evidence="1">
    <location>
        <begin position="558"/>
        <end position="570"/>
    </location>
</feature>
<feature type="compositionally biased region" description="Basic and acidic residues" evidence="1">
    <location>
        <begin position="372"/>
        <end position="392"/>
    </location>
</feature>
<feature type="compositionally biased region" description="Basic residues" evidence="1">
    <location>
        <begin position="236"/>
        <end position="245"/>
    </location>
</feature>
<feature type="compositionally biased region" description="Low complexity" evidence="1">
    <location>
        <begin position="46"/>
        <end position="60"/>
    </location>
</feature>
<feature type="compositionally biased region" description="Polar residues" evidence="1">
    <location>
        <begin position="1010"/>
        <end position="1028"/>
    </location>
</feature>
<proteinExistence type="predicted"/>
<feature type="region of interest" description="Disordered" evidence="1">
    <location>
        <begin position="371"/>
        <end position="394"/>
    </location>
</feature>
<feature type="region of interest" description="Disordered" evidence="1">
    <location>
        <begin position="130"/>
        <end position="192"/>
    </location>
</feature>
<feature type="region of interest" description="Disordered" evidence="1">
    <location>
        <begin position="408"/>
        <end position="530"/>
    </location>
</feature>
<reference evidence="2" key="1">
    <citation type="journal article" date="2021" name="Sci. Adv.">
        <title>The American lobster genome reveals insights on longevity, neural, and immune adaptations.</title>
        <authorList>
            <person name="Polinski J.M."/>
            <person name="Zimin A.V."/>
            <person name="Clark K.F."/>
            <person name="Kohn A.B."/>
            <person name="Sadowski N."/>
            <person name="Timp W."/>
            <person name="Ptitsyn A."/>
            <person name="Khanna P."/>
            <person name="Romanova D.Y."/>
            <person name="Williams P."/>
            <person name="Greenwood S.J."/>
            <person name="Moroz L.L."/>
            <person name="Walt D.R."/>
            <person name="Bodnar A.G."/>
        </authorList>
    </citation>
    <scope>NUCLEOTIDE SEQUENCE</scope>
    <source>
        <strain evidence="2">GMGI-L3</strain>
    </source>
</reference>
<feature type="compositionally biased region" description="Basic and acidic residues" evidence="1">
    <location>
        <begin position="988"/>
        <end position="1004"/>
    </location>
</feature>
<evidence type="ECO:0000256" key="1">
    <source>
        <dbReference type="SAM" id="MobiDB-lite"/>
    </source>
</evidence>
<feature type="compositionally biased region" description="Polar residues" evidence="1">
    <location>
        <begin position="694"/>
        <end position="703"/>
    </location>
</feature>
<sequence length="1862" mass="201995">MAAAAALEGAGSPTKEELNMPPVVQPRRGASAGTNSTLLHDSALRTATNNATASTPNIPASVGASLHSPISTPTGTKLAVTTPSESPAGGEGARITLDEEKKIALSQLQELEVAIKVRKVTKVDGRKIRWIEYRARKQAEEAKQGTQNKKRTRRAKSKSKGGENSENDANVVNNNNNNSKSESTMKVDMASTPLSVVGTNNVLESMKQQFLQGTESIDEPLTNGKTNLAETTVTTQKRKSGRTRRSVNTPEGTSPKNSTPKRLSPIENKGMQPQSGNEVKNTASANSSIIDTSLSIPNTPTTPLNSDPVALKKKFFAPKSLTKGLREVRKVENGVEGEVTVKLEDKSSPVSSPITTSVASLSLAALTPDVAEEMKTEPKTPEAKSCESKSTETKISCPLVKAAAKLLSLPSVRSRSADNTTKSKKVGAQKGVNKKVTMKAGGRSESEPRNVMNGHSEVLQNGSAEKGPSAKASSVNERATPNRSKVSKEDSPANTVEVESPVKRPRGRPPKRGLGVNKDGSTTAAGKSSKKLATVVVDVHNTMNGEPQTVIPVSRPVLRGKRTSPAKKSQKAATVLPEDTECSNIKDLSPSPKRPKSHEEIKSQVEKDQKDLLQIVPVQSTKKRKAATVKKDNAGKKDKESIQENKEENAKSSASLCNQTPVSPDKTQSTKVVKCVQKPSHQEVPALSELENPTAISTSLTSNKEQKISKQSPKVKPVQAKRKETSQDLAKSVMEKISPATGVNKDAESAPAQKSDTIQKIMSGQKARLIPKVISADKQIPGQKINSLPKVTAADSSVQKDSTLAKDSAVVKEGSLVKSNASSTLNMLEKTSSQKGDNLESDSFVEEDVVIQKSTTLPKANSLEEDISVQEIIPLLEDNSAEKDISVLAHSILTEADSSEKDTSAEESSILPEGKSTEKITLLRASSTLVKTKSTEKDTPLQVSNTLTKASSTRLDSIVQKNITLPKVVATEGNIPIEESSTLPKISSLEKDKSMQQGEDKCLQKDSLLPNDSSTNNNDPIQKSSTGLTDKGIFPVKESQVQKIIEVNQTPTGSLQLEDCPVQKLIVAQNNNELQNDDRIQKNSSQQRGILLKGNTNKKENRDHKITPLQKDHHIQKNSLAQKGLPVLKVTPSQTDNSPRIFSQKDRLDQSKTHVQKDRPVQRRTLAQKVNAPERESLIDSNKLTGGGDSDQVNSLAQKENPGGHKDSPSQKSSPKVKNAPVQAESVIQTDLVERGVHVQEIEKKVEFSSTINCPNDNEINQIKQVQGVKNICDLEQDVKIVQKDNMEDVIVKETPNLEKGLGIPKKAEIEVVDLEERVNTTHKESDEVQVISQAHKGKGKRQGNLVPAETSEQESQANISVKGSPAIVQKTKESGLCMKTPLIIEKGETKNKEKTNSQEVIKAPEASPALDKSSSPEVIEERGTRKPPVQNVLQEGRAVAGPCSTSTPLTEVPVTSVAKSKEKVPRILKQLFQDEGVQNMLKSMGEDSSIAPETSPNNDPGAHKLRPKRATEPMLAFSPDFEAMEALLTTKKKRRGTELDTLYMDEGVLNLLTSLEPHSRRSHQDDAASDTSQASSSRSVKGIKTSKSSLELNSESRKRKLSGASTVSNTSIRSMQPPDSKRARLESQDPSEDPYELAAAEEFQERPVSVEPIASDVDVSLTKKKGKPTLPLSVRQKNKAIRIQLKLQKQKQLKVTGSDVTPHKEDDNMNLAELQEVLRKAKETFNETPLGPTPAEKESDRSVPPLKIKLASDSVTIKPVSRPSPIQQIAMVDIGKQTRLPAKQNISDVPSRLISRPTPMQESRLTARNTMERPRPYPERQTPPPQLRRFDNISSPTAASKLTVRAFSLVLLIVIQLYCTC</sequence>
<feature type="region of interest" description="Disordered" evidence="1">
    <location>
        <begin position="1076"/>
        <end position="1222"/>
    </location>
</feature>
<feature type="compositionally biased region" description="Polar residues" evidence="1">
    <location>
        <begin position="271"/>
        <end position="284"/>
    </location>
</feature>
<feature type="region of interest" description="Disordered" evidence="1">
    <location>
        <begin position="1335"/>
        <end position="1363"/>
    </location>
</feature>
<feature type="compositionally biased region" description="Polar residues" evidence="1">
    <location>
        <begin position="223"/>
        <end position="235"/>
    </location>
</feature>
<feature type="region of interest" description="Disordered" evidence="1">
    <location>
        <begin position="1559"/>
        <end position="1637"/>
    </location>
</feature>
<feature type="region of interest" description="Disordered" evidence="1">
    <location>
        <begin position="1388"/>
        <end position="1434"/>
    </location>
</feature>
<feature type="region of interest" description="Disordered" evidence="1">
    <location>
        <begin position="981"/>
        <end position="1033"/>
    </location>
</feature>
<feature type="compositionally biased region" description="Basic and acidic residues" evidence="1">
    <location>
        <begin position="130"/>
        <end position="143"/>
    </location>
</feature>
<evidence type="ECO:0000313" key="2">
    <source>
        <dbReference type="EMBL" id="KAG7167272.1"/>
    </source>
</evidence>
<evidence type="ECO:0000313" key="3">
    <source>
        <dbReference type="Proteomes" id="UP000747542"/>
    </source>
</evidence>
<feature type="compositionally biased region" description="Polar residues" evidence="1">
    <location>
        <begin position="68"/>
        <end position="85"/>
    </location>
</feature>
<feature type="compositionally biased region" description="Polar residues" evidence="1">
    <location>
        <begin position="1604"/>
        <end position="1615"/>
    </location>
</feature>
<feature type="region of interest" description="Disordered" evidence="1">
    <location>
        <begin position="1807"/>
        <end position="1833"/>
    </location>
</feature>
<comment type="caution">
    <text evidence="2">The sequence shown here is derived from an EMBL/GenBank/DDBJ whole genome shotgun (WGS) entry which is preliminary data.</text>
</comment>
<feature type="compositionally biased region" description="Low complexity" evidence="1">
    <location>
        <begin position="167"/>
        <end position="182"/>
    </location>
</feature>
<feature type="region of interest" description="Disordered" evidence="1">
    <location>
        <begin position="545"/>
        <end position="758"/>
    </location>
</feature>
<organism evidence="2 3">
    <name type="scientific">Homarus americanus</name>
    <name type="common">American lobster</name>
    <dbReference type="NCBI Taxonomy" id="6706"/>
    <lineage>
        <taxon>Eukaryota</taxon>
        <taxon>Metazoa</taxon>
        <taxon>Ecdysozoa</taxon>
        <taxon>Arthropoda</taxon>
        <taxon>Crustacea</taxon>
        <taxon>Multicrustacea</taxon>
        <taxon>Malacostraca</taxon>
        <taxon>Eumalacostraca</taxon>
        <taxon>Eucarida</taxon>
        <taxon>Decapoda</taxon>
        <taxon>Pleocyemata</taxon>
        <taxon>Astacidea</taxon>
        <taxon>Nephropoidea</taxon>
        <taxon>Nephropidae</taxon>
        <taxon>Homarus</taxon>
    </lineage>
</organism>
<dbReference type="Proteomes" id="UP000747542">
    <property type="component" value="Unassembled WGS sequence"/>
</dbReference>
<feature type="compositionally biased region" description="Low complexity" evidence="1">
    <location>
        <begin position="1570"/>
        <end position="1580"/>
    </location>
</feature>
<feature type="compositionally biased region" description="Basic and acidic residues" evidence="1">
    <location>
        <begin position="1097"/>
        <end position="1115"/>
    </location>
</feature>
<protein>
    <submittedName>
        <fullName evidence="2">Putative Chromodomain Y-like 2</fullName>
    </submittedName>
</protein>
<accession>A0A8J5MXQ3</accession>
<name>A0A8J5MXQ3_HOMAM</name>
<feature type="region of interest" description="Disordered" evidence="1">
    <location>
        <begin position="1486"/>
        <end position="1507"/>
    </location>
</feature>
<feature type="compositionally biased region" description="Basic and acidic residues" evidence="1">
    <location>
        <begin position="629"/>
        <end position="650"/>
    </location>
</feature>
<feature type="compositionally biased region" description="Basic and acidic residues" evidence="1">
    <location>
        <begin position="597"/>
        <end position="611"/>
    </location>
</feature>
<feature type="compositionally biased region" description="Basic residues" evidence="1">
    <location>
        <begin position="422"/>
        <end position="437"/>
    </location>
</feature>
<feature type="compositionally biased region" description="Basic residues" evidence="1">
    <location>
        <begin position="148"/>
        <end position="159"/>
    </location>
</feature>